<evidence type="ECO:0000313" key="3">
    <source>
        <dbReference type="Proteomes" id="UP000001064"/>
    </source>
</evidence>
<evidence type="ECO:0000259" key="1">
    <source>
        <dbReference type="Pfam" id="PF22933"/>
    </source>
</evidence>
<keyword evidence="3" id="KW-1185">Reference proteome</keyword>
<evidence type="ECO:0000313" key="2">
    <source>
        <dbReference type="EMBL" id="EGC33531.1"/>
    </source>
</evidence>
<accession>F0ZRB2</accession>
<dbReference type="InParanoid" id="F0ZRB2"/>
<protein>
    <recommendedName>
        <fullName evidence="1">ComC supersandwich domain-containing protein</fullName>
    </recommendedName>
</protein>
<sequence length="76" mass="8532">MGLIKLIIEKVNDKDKGFTFAGNQFKVTKGGFKLSLSISNWLFKSNINTSQVQMTSDIQIGSSNSNNKYNRDTQIK</sequence>
<dbReference type="GeneID" id="10504312"/>
<dbReference type="EMBL" id="GL871138">
    <property type="protein sequence ID" value="EGC33531.1"/>
    <property type="molecule type" value="Genomic_DNA"/>
</dbReference>
<feature type="domain" description="ComC supersandwich" evidence="1">
    <location>
        <begin position="4"/>
        <end position="72"/>
    </location>
</feature>
<dbReference type="AlphaFoldDB" id="F0ZRB2"/>
<proteinExistence type="predicted"/>
<dbReference type="InterPro" id="IPR054484">
    <property type="entry name" value="ComC_SSD"/>
</dbReference>
<dbReference type="VEuPathDB" id="AmoebaDB:DICPUDRAFT_154432"/>
<dbReference type="Proteomes" id="UP000001064">
    <property type="component" value="Unassembled WGS sequence"/>
</dbReference>
<name>F0ZRB2_DICPU</name>
<dbReference type="InterPro" id="IPR053331">
    <property type="entry name" value="EGF-like_comC"/>
</dbReference>
<dbReference type="PANTHER" id="PTHR24032:SF39">
    <property type="entry name" value="EGF-LIKE DOMAIN-CONTAINING PROTEIN"/>
    <property type="match status" value="1"/>
</dbReference>
<dbReference type="KEGG" id="dpp:DICPUDRAFT_154432"/>
<gene>
    <name evidence="2" type="ORF">DICPUDRAFT_154432</name>
</gene>
<dbReference type="PANTHER" id="PTHR24032">
    <property type="entry name" value="EGF-LIKE DOMAIN-CONTAINING PROTEIN-RELATED-RELATED"/>
    <property type="match status" value="1"/>
</dbReference>
<reference evidence="3" key="1">
    <citation type="journal article" date="2011" name="Genome Biol.">
        <title>Comparative genomics of the social amoebae Dictyostelium discoideum and Dictyostelium purpureum.</title>
        <authorList>
            <consortium name="US DOE Joint Genome Institute (JGI-PGF)"/>
            <person name="Sucgang R."/>
            <person name="Kuo A."/>
            <person name="Tian X."/>
            <person name="Salerno W."/>
            <person name="Parikh A."/>
            <person name="Feasley C.L."/>
            <person name="Dalin E."/>
            <person name="Tu H."/>
            <person name="Huang E."/>
            <person name="Barry K."/>
            <person name="Lindquist E."/>
            <person name="Shapiro H."/>
            <person name="Bruce D."/>
            <person name="Schmutz J."/>
            <person name="Salamov A."/>
            <person name="Fey P."/>
            <person name="Gaudet P."/>
            <person name="Anjard C."/>
            <person name="Babu M.M."/>
            <person name="Basu S."/>
            <person name="Bushmanova Y."/>
            <person name="van der Wel H."/>
            <person name="Katoh-Kurasawa M."/>
            <person name="Dinh C."/>
            <person name="Coutinho P.M."/>
            <person name="Saito T."/>
            <person name="Elias M."/>
            <person name="Schaap P."/>
            <person name="Kay R.R."/>
            <person name="Henrissat B."/>
            <person name="Eichinger L."/>
            <person name="Rivero F."/>
            <person name="Putnam N.H."/>
            <person name="West C.M."/>
            <person name="Loomis W.F."/>
            <person name="Chisholm R.L."/>
            <person name="Shaulsky G."/>
            <person name="Strassmann J.E."/>
            <person name="Queller D.C."/>
            <person name="Kuspa A."/>
            <person name="Grigoriev I.V."/>
        </authorList>
    </citation>
    <scope>NUCLEOTIDE SEQUENCE [LARGE SCALE GENOMIC DNA]</scope>
    <source>
        <strain evidence="3">QSDP1</strain>
    </source>
</reference>
<dbReference type="Pfam" id="PF22933">
    <property type="entry name" value="ComC_SSD"/>
    <property type="match status" value="1"/>
</dbReference>
<dbReference type="OrthoDB" id="26095at2759"/>
<organism evidence="2 3">
    <name type="scientific">Dictyostelium purpureum</name>
    <name type="common">Slime mold</name>
    <dbReference type="NCBI Taxonomy" id="5786"/>
    <lineage>
        <taxon>Eukaryota</taxon>
        <taxon>Amoebozoa</taxon>
        <taxon>Evosea</taxon>
        <taxon>Eumycetozoa</taxon>
        <taxon>Dictyostelia</taxon>
        <taxon>Dictyosteliales</taxon>
        <taxon>Dictyosteliaceae</taxon>
        <taxon>Dictyostelium</taxon>
    </lineage>
</organism>
<dbReference type="RefSeq" id="XP_003289956.1">
    <property type="nucleotide sequence ID" value="XM_003289908.1"/>
</dbReference>